<dbReference type="InterPro" id="IPR036097">
    <property type="entry name" value="HisK_dim/P_sf"/>
</dbReference>
<dbReference type="SUPFAM" id="SSF55874">
    <property type="entry name" value="ATPase domain of HSP90 chaperone/DNA topoisomerase II/histidine kinase"/>
    <property type="match status" value="1"/>
</dbReference>
<dbReference type="eggNOG" id="COG2205">
    <property type="taxonomic scope" value="Bacteria"/>
</dbReference>
<dbReference type="Pfam" id="PF00512">
    <property type="entry name" value="HisKA"/>
    <property type="match status" value="1"/>
</dbReference>
<dbReference type="CDD" id="cd06225">
    <property type="entry name" value="HAMP"/>
    <property type="match status" value="1"/>
</dbReference>
<feature type="domain" description="Histidine kinase" evidence="15">
    <location>
        <begin position="237"/>
        <end position="453"/>
    </location>
</feature>
<organism evidence="17 18">
    <name type="scientific">Pedobacter antarcticus 4BY</name>
    <dbReference type="NCBI Taxonomy" id="1358423"/>
    <lineage>
        <taxon>Bacteria</taxon>
        <taxon>Pseudomonadati</taxon>
        <taxon>Bacteroidota</taxon>
        <taxon>Sphingobacteriia</taxon>
        <taxon>Sphingobacteriales</taxon>
        <taxon>Sphingobacteriaceae</taxon>
        <taxon>Pedobacter</taxon>
    </lineage>
</organism>
<dbReference type="PANTHER" id="PTHR45528:SF1">
    <property type="entry name" value="SENSOR HISTIDINE KINASE CPXA"/>
    <property type="match status" value="1"/>
</dbReference>
<comment type="catalytic activity">
    <reaction evidence="1">
        <text>ATP + protein L-histidine = ADP + protein N-phospho-L-histidine.</text>
        <dbReference type="EC" id="2.7.13.3"/>
    </reaction>
</comment>
<keyword evidence="13 14" id="KW-0472">Membrane</keyword>
<evidence type="ECO:0000256" key="2">
    <source>
        <dbReference type="ARBA" id="ARBA00004651"/>
    </source>
</evidence>
<keyword evidence="9 17" id="KW-0418">Kinase</keyword>
<keyword evidence="12" id="KW-0902">Two-component regulatory system</keyword>
<accession>A0A081PJC3</accession>
<dbReference type="SUPFAM" id="SSF158472">
    <property type="entry name" value="HAMP domain-like"/>
    <property type="match status" value="1"/>
</dbReference>
<feature type="transmembrane region" description="Helical" evidence="14">
    <location>
        <begin position="155"/>
        <end position="175"/>
    </location>
</feature>
<dbReference type="Pfam" id="PF02518">
    <property type="entry name" value="HATPase_c"/>
    <property type="match status" value="1"/>
</dbReference>
<dbReference type="GO" id="GO:0000155">
    <property type="term" value="F:phosphorelay sensor kinase activity"/>
    <property type="evidence" value="ECO:0007669"/>
    <property type="project" value="InterPro"/>
</dbReference>
<name>A0A081PJC3_9SPHI</name>
<evidence type="ECO:0000256" key="4">
    <source>
        <dbReference type="ARBA" id="ARBA00022475"/>
    </source>
</evidence>
<protein>
    <recommendedName>
        <fullName evidence="3">histidine kinase</fullName>
        <ecNumber evidence="3">2.7.13.3</ecNumber>
    </recommendedName>
</protein>
<dbReference type="SUPFAM" id="SSF47384">
    <property type="entry name" value="Homodimeric domain of signal transducing histidine kinase"/>
    <property type="match status" value="1"/>
</dbReference>
<dbReference type="Gene3D" id="3.30.565.10">
    <property type="entry name" value="Histidine kinase-like ATPase, C-terminal domain"/>
    <property type="match status" value="1"/>
</dbReference>
<keyword evidence="8" id="KW-0547">Nucleotide-binding</keyword>
<evidence type="ECO:0000256" key="12">
    <source>
        <dbReference type="ARBA" id="ARBA00023012"/>
    </source>
</evidence>
<gene>
    <name evidence="17" type="ORF">N180_10650</name>
</gene>
<dbReference type="PANTHER" id="PTHR45528">
    <property type="entry name" value="SENSOR HISTIDINE KINASE CPXA"/>
    <property type="match status" value="1"/>
</dbReference>
<evidence type="ECO:0000256" key="3">
    <source>
        <dbReference type="ARBA" id="ARBA00012438"/>
    </source>
</evidence>
<dbReference type="EC" id="2.7.13.3" evidence="3"/>
<keyword evidence="7 14" id="KW-0812">Transmembrane</keyword>
<evidence type="ECO:0000256" key="11">
    <source>
        <dbReference type="ARBA" id="ARBA00022989"/>
    </source>
</evidence>
<dbReference type="SMART" id="SM00387">
    <property type="entry name" value="HATPase_c"/>
    <property type="match status" value="1"/>
</dbReference>
<dbReference type="EMBL" id="JNFF01000030">
    <property type="protein sequence ID" value="KEQ30796.1"/>
    <property type="molecule type" value="Genomic_DNA"/>
</dbReference>
<dbReference type="AlphaFoldDB" id="A0A081PJC3"/>
<dbReference type="Gene3D" id="1.10.287.130">
    <property type="match status" value="1"/>
</dbReference>
<dbReference type="GO" id="GO:0005524">
    <property type="term" value="F:ATP binding"/>
    <property type="evidence" value="ECO:0007669"/>
    <property type="project" value="UniProtKB-KW"/>
</dbReference>
<dbReference type="Proteomes" id="UP000028007">
    <property type="component" value="Unassembled WGS sequence"/>
</dbReference>
<keyword evidence="4" id="KW-1003">Cell membrane</keyword>
<dbReference type="InterPro" id="IPR004358">
    <property type="entry name" value="Sig_transdc_His_kin-like_C"/>
</dbReference>
<keyword evidence="11 14" id="KW-1133">Transmembrane helix</keyword>
<keyword evidence="10" id="KW-0067">ATP-binding</keyword>
<comment type="caution">
    <text evidence="17">The sequence shown here is derived from an EMBL/GenBank/DDBJ whole genome shotgun (WGS) entry which is preliminary data.</text>
</comment>
<comment type="subcellular location">
    <subcellularLocation>
        <location evidence="2">Cell membrane</location>
        <topology evidence="2">Multi-pass membrane protein</topology>
    </subcellularLocation>
</comment>
<dbReference type="Pfam" id="PF00672">
    <property type="entry name" value="HAMP"/>
    <property type="match status" value="1"/>
</dbReference>
<dbReference type="SMART" id="SM00304">
    <property type="entry name" value="HAMP"/>
    <property type="match status" value="1"/>
</dbReference>
<dbReference type="InterPro" id="IPR050398">
    <property type="entry name" value="HssS/ArlS-like"/>
</dbReference>
<evidence type="ECO:0000256" key="7">
    <source>
        <dbReference type="ARBA" id="ARBA00022692"/>
    </source>
</evidence>
<dbReference type="InterPro" id="IPR005467">
    <property type="entry name" value="His_kinase_dom"/>
</dbReference>
<reference evidence="17 18" key="1">
    <citation type="journal article" date="1992" name="Int. J. Syst. Bacteriol.">
        <title>Sphingobacterium antarcticus sp. nov. a Psychrotrophic Bacterium from the Soils of Schirmacher Oasis, Antarctica.</title>
        <authorList>
            <person name="Shivaji S."/>
            <person name="Ray M.K."/>
            <person name="Rao N.S."/>
            <person name="Saiserr L."/>
            <person name="Jagannadham M.V."/>
            <person name="Kumar G.S."/>
            <person name="Reddy G."/>
            <person name="Bhargava P.M."/>
        </authorList>
    </citation>
    <scope>NUCLEOTIDE SEQUENCE [LARGE SCALE GENOMIC DNA]</scope>
    <source>
        <strain evidence="17 18">4BY</strain>
    </source>
</reference>
<evidence type="ECO:0000256" key="6">
    <source>
        <dbReference type="ARBA" id="ARBA00022679"/>
    </source>
</evidence>
<evidence type="ECO:0000313" key="17">
    <source>
        <dbReference type="EMBL" id="KEQ30796.1"/>
    </source>
</evidence>
<dbReference type="InterPro" id="IPR003661">
    <property type="entry name" value="HisK_dim/P_dom"/>
</dbReference>
<dbReference type="InterPro" id="IPR003594">
    <property type="entry name" value="HATPase_dom"/>
</dbReference>
<dbReference type="RefSeq" id="WP_037439139.1">
    <property type="nucleotide sequence ID" value="NZ_JNFF01000030.1"/>
</dbReference>
<sequence length="453" mass="51079">MKIKDRLGLYFTLISTLTLLGVLTVVYFTFLKVMEAEFYDRLTDRTMVTAKLYLEADEISSDALDKVREKYLESLNSEVIRIYNDRNSASFIGDDEQFWTNNIINKVRKAGKLRFKEGDRQVVGIFYKDNQGDFVILASAIDKGTAMRISKLLKVMIVVFIIIFIVLLFCGRWIAKRMLSPLTIFMEQVKMIKSNNLHYRVAEGRNNDEITLLARSFNNLMEHLEHSFILQKTFVANASHELRTPVTRMVISAELALSRERDIPAYKGTLNSVLEDAEKLDQIITALLKLAQADLEYSAALKEDVRIDELLWQLQSEWNERKGNGSLQIEMINMPDTVEPLTVNASYTLLQIALDNIIGNAFKFSADKTVTCIMEVSPAGIKLVISDKGMGISLEILPEIFKPFYTNSGKSGQEGHGMGLYLAHKIITLFGGTITASSNPGQGTSFTVTFPAF</sequence>
<keyword evidence="18" id="KW-1185">Reference proteome</keyword>
<evidence type="ECO:0000256" key="5">
    <source>
        <dbReference type="ARBA" id="ARBA00022553"/>
    </source>
</evidence>
<evidence type="ECO:0000259" key="15">
    <source>
        <dbReference type="PROSITE" id="PS50109"/>
    </source>
</evidence>
<dbReference type="OrthoDB" id="594725at2"/>
<evidence type="ECO:0000256" key="9">
    <source>
        <dbReference type="ARBA" id="ARBA00022777"/>
    </source>
</evidence>
<proteinExistence type="predicted"/>
<dbReference type="PRINTS" id="PR00344">
    <property type="entry name" value="BCTRLSENSOR"/>
</dbReference>
<evidence type="ECO:0000256" key="14">
    <source>
        <dbReference type="SAM" id="Phobius"/>
    </source>
</evidence>
<dbReference type="PROSITE" id="PS50885">
    <property type="entry name" value="HAMP"/>
    <property type="match status" value="1"/>
</dbReference>
<evidence type="ECO:0000256" key="10">
    <source>
        <dbReference type="ARBA" id="ARBA00022840"/>
    </source>
</evidence>
<dbReference type="InterPro" id="IPR036890">
    <property type="entry name" value="HATPase_C_sf"/>
</dbReference>
<dbReference type="InterPro" id="IPR003660">
    <property type="entry name" value="HAMP_dom"/>
</dbReference>
<dbReference type="GO" id="GO:0005886">
    <property type="term" value="C:plasma membrane"/>
    <property type="evidence" value="ECO:0007669"/>
    <property type="project" value="UniProtKB-SubCell"/>
</dbReference>
<evidence type="ECO:0000259" key="16">
    <source>
        <dbReference type="PROSITE" id="PS50885"/>
    </source>
</evidence>
<keyword evidence="5" id="KW-0597">Phosphoprotein</keyword>
<evidence type="ECO:0000313" key="18">
    <source>
        <dbReference type="Proteomes" id="UP000028007"/>
    </source>
</evidence>
<dbReference type="SMART" id="SM00388">
    <property type="entry name" value="HisKA"/>
    <property type="match status" value="1"/>
</dbReference>
<evidence type="ECO:0000256" key="13">
    <source>
        <dbReference type="ARBA" id="ARBA00023136"/>
    </source>
</evidence>
<keyword evidence="6" id="KW-0808">Transferase</keyword>
<dbReference type="PROSITE" id="PS50109">
    <property type="entry name" value="HIS_KIN"/>
    <property type="match status" value="1"/>
</dbReference>
<dbReference type="CDD" id="cd00082">
    <property type="entry name" value="HisKA"/>
    <property type="match status" value="1"/>
</dbReference>
<feature type="domain" description="HAMP" evidence="16">
    <location>
        <begin position="176"/>
        <end position="229"/>
    </location>
</feature>
<dbReference type="Gene3D" id="6.10.340.10">
    <property type="match status" value="1"/>
</dbReference>
<feature type="transmembrane region" description="Helical" evidence="14">
    <location>
        <begin position="7"/>
        <end position="30"/>
    </location>
</feature>
<evidence type="ECO:0000256" key="8">
    <source>
        <dbReference type="ARBA" id="ARBA00022741"/>
    </source>
</evidence>
<evidence type="ECO:0000256" key="1">
    <source>
        <dbReference type="ARBA" id="ARBA00000085"/>
    </source>
</evidence>